<dbReference type="EMBL" id="CP134050">
    <property type="protein sequence ID" value="WNC13399.1"/>
    <property type="molecule type" value="Genomic_DNA"/>
</dbReference>
<reference evidence="2 3" key="1">
    <citation type="submission" date="2023-09" db="EMBL/GenBank/DDBJ databases">
        <title>Complete Genome and Methylome dissection of Bacillus brevis NEB573 original source of BbsI restriction endonuclease.</title>
        <authorList>
            <person name="Fomenkov A."/>
            <person name="Roberts R.D."/>
        </authorList>
    </citation>
    <scope>NUCLEOTIDE SEQUENCE [LARGE SCALE GENOMIC DNA]</scope>
    <source>
        <strain evidence="2 3">NEB573</strain>
    </source>
</reference>
<keyword evidence="1" id="KW-1133">Transmembrane helix</keyword>
<protein>
    <submittedName>
        <fullName evidence="2">Uncharacterized protein</fullName>
    </submittedName>
</protein>
<keyword evidence="1" id="KW-0812">Transmembrane</keyword>
<organism evidence="2 3">
    <name type="scientific">Brevibacillus brevis</name>
    <name type="common">Bacillus brevis</name>
    <dbReference type="NCBI Taxonomy" id="1393"/>
    <lineage>
        <taxon>Bacteria</taxon>
        <taxon>Bacillati</taxon>
        <taxon>Bacillota</taxon>
        <taxon>Bacilli</taxon>
        <taxon>Bacillales</taxon>
        <taxon>Paenibacillaceae</taxon>
        <taxon>Brevibacillus</taxon>
    </lineage>
</organism>
<evidence type="ECO:0000256" key="1">
    <source>
        <dbReference type="SAM" id="Phobius"/>
    </source>
</evidence>
<name>A0ABY9T0M8_BREBE</name>
<accession>A0ABY9T0M8</accession>
<evidence type="ECO:0000313" key="3">
    <source>
        <dbReference type="Proteomes" id="UP001256827"/>
    </source>
</evidence>
<gene>
    <name evidence="2" type="ORF">RGB73_22270</name>
</gene>
<dbReference type="RefSeq" id="WP_310764904.1">
    <property type="nucleotide sequence ID" value="NZ_CP134050.1"/>
</dbReference>
<dbReference type="Proteomes" id="UP001256827">
    <property type="component" value="Chromosome"/>
</dbReference>
<proteinExistence type="predicted"/>
<keyword evidence="1" id="KW-0472">Membrane</keyword>
<evidence type="ECO:0000313" key="2">
    <source>
        <dbReference type="EMBL" id="WNC13399.1"/>
    </source>
</evidence>
<feature type="transmembrane region" description="Helical" evidence="1">
    <location>
        <begin position="6"/>
        <end position="31"/>
    </location>
</feature>
<keyword evidence="3" id="KW-1185">Reference proteome</keyword>
<sequence length="51" mass="5582">MSSTMYLIIGIVLALAGFGMLFAAMASSPVLKKNREKLRKKAAEHHHPEEG</sequence>